<gene>
    <name evidence="1" type="ORF">ALMOND_2B004836</name>
</gene>
<organism evidence="1 2">
    <name type="scientific">Prunus dulcis</name>
    <name type="common">Almond</name>
    <name type="synonym">Amygdalus dulcis</name>
    <dbReference type="NCBI Taxonomy" id="3755"/>
    <lineage>
        <taxon>Eukaryota</taxon>
        <taxon>Viridiplantae</taxon>
        <taxon>Streptophyta</taxon>
        <taxon>Embryophyta</taxon>
        <taxon>Tracheophyta</taxon>
        <taxon>Spermatophyta</taxon>
        <taxon>Magnoliopsida</taxon>
        <taxon>eudicotyledons</taxon>
        <taxon>Gunneridae</taxon>
        <taxon>Pentapetalae</taxon>
        <taxon>rosids</taxon>
        <taxon>fabids</taxon>
        <taxon>Rosales</taxon>
        <taxon>Rosaceae</taxon>
        <taxon>Amygdaloideae</taxon>
        <taxon>Amygdaleae</taxon>
        <taxon>Prunus</taxon>
    </lineage>
</organism>
<dbReference type="EMBL" id="CABIKO010000865">
    <property type="protein sequence ID" value="VVA39887.1"/>
    <property type="molecule type" value="Genomic_DNA"/>
</dbReference>
<name>A0A5E4GJ45_PRUDU</name>
<reference evidence="2" key="1">
    <citation type="journal article" date="2020" name="Plant J.">
        <title>Transposons played a major role in the diversification between the closely related almond and peach genomes: results from the almond genome sequence.</title>
        <authorList>
            <person name="Alioto T."/>
            <person name="Alexiou K.G."/>
            <person name="Bardil A."/>
            <person name="Barteri F."/>
            <person name="Castanera R."/>
            <person name="Cruz F."/>
            <person name="Dhingra A."/>
            <person name="Duval H."/>
            <person name="Fernandez I Marti A."/>
            <person name="Frias L."/>
            <person name="Galan B."/>
            <person name="Garcia J.L."/>
            <person name="Howad W."/>
            <person name="Gomez-Garrido J."/>
            <person name="Gut M."/>
            <person name="Julca I."/>
            <person name="Morata J."/>
            <person name="Puigdomenech P."/>
            <person name="Ribeca P."/>
            <person name="Rubio Cabetas M.J."/>
            <person name="Vlasova A."/>
            <person name="Wirthensohn M."/>
            <person name="Garcia-Mas J."/>
            <person name="Gabaldon T."/>
            <person name="Casacuberta J.M."/>
            <person name="Arus P."/>
        </authorList>
    </citation>
    <scope>NUCLEOTIDE SEQUENCE [LARGE SCALE GENOMIC DNA]</scope>
    <source>
        <strain evidence="2">cv. Texas</strain>
    </source>
</reference>
<dbReference type="Gramene" id="VVA39887">
    <property type="protein sequence ID" value="VVA39887"/>
    <property type="gene ID" value="Prudul26B004836"/>
</dbReference>
<evidence type="ECO:0000313" key="2">
    <source>
        <dbReference type="Proteomes" id="UP000327085"/>
    </source>
</evidence>
<dbReference type="Proteomes" id="UP000327085">
    <property type="component" value="Chromosome 3"/>
</dbReference>
<evidence type="ECO:0000313" key="1">
    <source>
        <dbReference type="EMBL" id="VVA39887.1"/>
    </source>
</evidence>
<accession>A0A5E4GJ45</accession>
<dbReference type="InParanoid" id="A0A5E4GJ45"/>
<dbReference type="AlphaFoldDB" id="A0A5E4GJ45"/>
<protein>
    <submittedName>
        <fullName evidence="1">Uncharacterized protein</fullName>
    </submittedName>
</protein>
<sequence length="141" mass="14733">MPSLLSSTLGGSTPANLPTISKSTMIMMQAASLGSAVTVEVAFLTPSLSSDLQSQALPLGEDGRCLEIRCGWLFGVYNFDPSFHGVGPGFWQLGLLGTIFLPIFTSLAGYSAIGTVNPGDVGVLLDKPMETGPVESTRRVP</sequence>
<proteinExistence type="predicted"/>